<sequence>MTFRLRPLTVVAILVVAVALVAAAALVKPSAPVAHNSLYQNGVAVDAEGNSTIVAAGDQPQYLAGTRVLDPGPGEELEAAELLADASHRWLAEGDIPGSAHGYADLATTALLDLRTLTRDNGAVLAGPSTNWRYVWPRDASFVAAAYTATGHPADAISVLEFLQEVQAADGSFHARYLPDGSGVPDDRGLQTDGTAWTLWALDRLLVAAPELGLDVESLRHQFAPLIERSTDYLLDQTSTGTGLPLPSADYWEHQESQVTLGTAAPVLAGLEATERIHRTARLDERADGLGARAERLRTAITEDFGAYGYGRYPQRTSQDAAAAFILPPFLAEPLPGALVAWQSSIGPMQRPAGGLAPGASWREPSMSWTPETALYAWAAASNEQESLAWQWIDWIDEHRTATGSIPEKVGPDGSAAHVAPLTWSCALVLLTLTELDGPA</sequence>
<dbReference type="GO" id="GO:0005975">
    <property type="term" value="P:carbohydrate metabolic process"/>
    <property type="evidence" value="ECO:0007669"/>
    <property type="project" value="InterPro"/>
</dbReference>
<comment type="caution">
    <text evidence="1">The sequence shown here is derived from an EMBL/GenBank/DDBJ whole genome shotgun (WGS) entry which is preliminary data.</text>
</comment>
<dbReference type="InterPro" id="IPR012341">
    <property type="entry name" value="6hp_glycosidase-like_sf"/>
</dbReference>
<dbReference type="InterPro" id="IPR008928">
    <property type="entry name" value="6-hairpin_glycosidase_sf"/>
</dbReference>
<dbReference type="SUPFAM" id="SSF48208">
    <property type="entry name" value="Six-hairpin glycosidases"/>
    <property type="match status" value="1"/>
</dbReference>
<gene>
    <name evidence="1" type="ORF">H9815_14775</name>
</gene>
<dbReference type="Gene3D" id="1.50.10.10">
    <property type="match status" value="2"/>
</dbReference>
<name>A0A9D2EGN9_9MICO</name>
<dbReference type="PANTHER" id="PTHR31616">
    <property type="entry name" value="TREHALASE"/>
    <property type="match status" value="1"/>
</dbReference>
<accession>A0A9D2EGN9</accession>
<keyword evidence="1" id="KW-0378">Hydrolase</keyword>
<dbReference type="AlphaFoldDB" id="A0A9D2EGN9"/>
<evidence type="ECO:0000313" key="2">
    <source>
        <dbReference type="Proteomes" id="UP000824037"/>
    </source>
</evidence>
<organism evidence="1 2">
    <name type="scientific">Candidatus Ruania gallistercoris</name>
    <dbReference type="NCBI Taxonomy" id="2838746"/>
    <lineage>
        <taxon>Bacteria</taxon>
        <taxon>Bacillati</taxon>
        <taxon>Actinomycetota</taxon>
        <taxon>Actinomycetes</taxon>
        <taxon>Micrococcales</taxon>
        <taxon>Ruaniaceae</taxon>
        <taxon>Ruania</taxon>
    </lineage>
</organism>
<reference evidence="1" key="2">
    <citation type="submission" date="2021-04" db="EMBL/GenBank/DDBJ databases">
        <authorList>
            <person name="Gilroy R."/>
        </authorList>
    </citation>
    <scope>NUCLEOTIDE SEQUENCE</scope>
    <source>
        <strain evidence="1">ChiGjej4B4-7305</strain>
    </source>
</reference>
<reference evidence="1" key="1">
    <citation type="journal article" date="2021" name="PeerJ">
        <title>Extensive microbial diversity within the chicken gut microbiome revealed by metagenomics and culture.</title>
        <authorList>
            <person name="Gilroy R."/>
            <person name="Ravi A."/>
            <person name="Getino M."/>
            <person name="Pursley I."/>
            <person name="Horton D.L."/>
            <person name="Alikhan N.F."/>
            <person name="Baker D."/>
            <person name="Gharbi K."/>
            <person name="Hall N."/>
            <person name="Watson M."/>
            <person name="Adriaenssens E.M."/>
            <person name="Foster-Nyarko E."/>
            <person name="Jarju S."/>
            <person name="Secka A."/>
            <person name="Antonio M."/>
            <person name="Oren A."/>
            <person name="Chaudhuri R.R."/>
            <person name="La Ragione R."/>
            <person name="Hildebrand F."/>
            <person name="Pallen M.J."/>
        </authorList>
    </citation>
    <scope>NUCLEOTIDE SEQUENCE</scope>
    <source>
        <strain evidence="1">ChiGjej4B4-7305</strain>
    </source>
</reference>
<proteinExistence type="predicted"/>
<protein>
    <submittedName>
        <fullName evidence="1">Glycoside hydrolase family 15</fullName>
    </submittedName>
</protein>
<evidence type="ECO:0000313" key="1">
    <source>
        <dbReference type="EMBL" id="HIZ37035.1"/>
    </source>
</evidence>
<dbReference type="PANTHER" id="PTHR31616:SF0">
    <property type="entry name" value="GLUCAN 1,4-ALPHA-GLUCOSIDASE"/>
    <property type="match status" value="1"/>
</dbReference>
<dbReference type="GO" id="GO:0004553">
    <property type="term" value="F:hydrolase activity, hydrolyzing O-glycosyl compounds"/>
    <property type="evidence" value="ECO:0007669"/>
    <property type="project" value="TreeGrafter"/>
</dbReference>
<dbReference type="Proteomes" id="UP000824037">
    <property type="component" value="Unassembled WGS sequence"/>
</dbReference>
<dbReference type="EMBL" id="DXBY01000255">
    <property type="protein sequence ID" value="HIZ37035.1"/>
    <property type="molecule type" value="Genomic_DNA"/>
</dbReference>